<keyword evidence="3 6" id="KW-0285">Flavoprotein</keyword>
<sequence>MQGILLNGQLRLHRNPLFENIDEAMLLWCWPTRLSALRRAWLQANLCKIQEALRARGSDIFVLEPEALPAFIREHQLSALRMASPVAPEEKALAKALGAELAPANRLFDHREAKGSFSQFRKSLKAPSMGRLNALPPTTPIKAPTLTLPPGAFRFDPGEDAANERLLYFRDQLLADYHQSRNGLLGNSFSSQLSVYLGEGILAIDHVWQCLHSAPTGQGRDKLLDELLWREFFQHWLAQQGAKAFAPHASTQTDERLLAWQQGHTGLPLVDAAMRELLATGYISNRARQNVASFLVHDLKQDWRAGADWFERQLLDYDVAANWGNWAYIAGLGASTRPIYFDVAWQSRQHDREASYIKAWLPELGLLPADTIHNLPWLPEQRPEGYPAPVGMADWGFKASDPKRV</sequence>
<dbReference type="Pfam" id="PF00875">
    <property type="entry name" value="DNA_photolyase"/>
    <property type="match status" value="1"/>
</dbReference>
<evidence type="ECO:0000313" key="11">
    <source>
        <dbReference type="Proteomes" id="UP000268033"/>
    </source>
</evidence>
<feature type="binding site" evidence="6">
    <location>
        <begin position="226"/>
        <end position="233"/>
    </location>
    <ligand>
        <name>FAD</name>
        <dbReference type="ChEBI" id="CHEBI:57692"/>
    </ligand>
</feature>
<evidence type="ECO:0000313" key="10">
    <source>
        <dbReference type="EMBL" id="ROQ27392.1"/>
    </source>
</evidence>
<dbReference type="InterPro" id="IPR005101">
    <property type="entry name" value="Cryptochr/Photolyase_FAD-bd"/>
</dbReference>
<dbReference type="Gene3D" id="1.10.579.10">
    <property type="entry name" value="DNA Cyclobutane Dipyrimidine Photolyase, subunit A, domain 3"/>
    <property type="match status" value="1"/>
</dbReference>
<dbReference type="GO" id="GO:0006139">
    <property type="term" value="P:nucleobase-containing compound metabolic process"/>
    <property type="evidence" value="ECO:0007669"/>
    <property type="project" value="UniProtKB-ARBA"/>
</dbReference>
<evidence type="ECO:0000256" key="1">
    <source>
        <dbReference type="ARBA" id="ARBA00001932"/>
    </source>
</evidence>
<protein>
    <submittedName>
        <fullName evidence="10">Deoxyribodipyrimidine photo-lyase (Single-stranded DNA-specific)</fullName>
    </submittedName>
</protein>
<dbReference type="Gene3D" id="1.25.40.80">
    <property type="match status" value="1"/>
</dbReference>
<dbReference type="Proteomes" id="UP000268033">
    <property type="component" value="Unassembled WGS sequence"/>
</dbReference>
<comment type="similarity">
    <text evidence="7">Belongs to the DNA photolyase family.</text>
</comment>
<dbReference type="InterPro" id="IPR014729">
    <property type="entry name" value="Rossmann-like_a/b/a_fold"/>
</dbReference>
<feature type="binding site" evidence="6">
    <location>
        <begin position="190"/>
        <end position="194"/>
    </location>
    <ligand>
        <name>FAD</name>
        <dbReference type="ChEBI" id="CHEBI:57692"/>
    </ligand>
</feature>
<evidence type="ECO:0000256" key="5">
    <source>
        <dbReference type="ARBA" id="ARBA00022991"/>
    </source>
</evidence>
<dbReference type="RefSeq" id="WP_123421272.1">
    <property type="nucleotide sequence ID" value="NZ_RJUL01000004.1"/>
</dbReference>
<dbReference type="InterPro" id="IPR036155">
    <property type="entry name" value="Crypto/Photolyase_N_sf"/>
</dbReference>
<dbReference type="InterPro" id="IPR036134">
    <property type="entry name" value="Crypto/Photolyase_FAD-like_sf"/>
</dbReference>
<dbReference type="Pfam" id="PF03441">
    <property type="entry name" value="FAD_binding_7"/>
    <property type="match status" value="1"/>
</dbReference>
<feature type="binding site" evidence="6">
    <location>
        <begin position="316"/>
        <end position="318"/>
    </location>
    <ligand>
        <name>FAD</name>
        <dbReference type="ChEBI" id="CHEBI:57692"/>
    </ligand>
</feature>
<dbReference type="PRINTS" id="PR00147">
    <property type="entry name" value="DNAPHOTLYASE"/>
</dbReference>
<accession>A0A3N1P7R3</accession>
<dbReference type="EMBL" id="RJUL01000004">
    <property type="protein sequence ID" value="ROQ27392.1"/>
    <property type="molecule type" value="Genomic_DNA"/>
</dbReference>
<dbReference type="SUPFAM" id="SSF52425">
    <property type="entry name" value="Cryptochrome/photolyase, N-terminal domain"/>
    <property type="match status" value="1"/>
</dbReference>
<dbReference type="InterPro" id="IPR018394">
    <property type="entry name" value="DNA_photolyase_1_CS_C"/>
</dbReference>
<gene>
    <name evidence="10" type="ORF">EDC28_10440</name>
</gene>
<keyword evidence="5 7" id="KW-0157">Chromophore</keyword>
<feature type="binding site" evidence="6">
    <location>
        <position position="177"/>
    </location>
    <ligand>
        <name>FAD</name>
        <dbReference type="ChEBI" id="CHEBI:57692"/>
    </ligand>
</feature>
<evidence type="ECO:0000256" key="7">
    <source>
        <dbReference type="RuleBase" id="RU004182"/>
    </source>
</evidence>
<keyword evidence="11" id="KW-1185">Reference proteome</keyword>
<dbReference type="GO" id="GO:0006950">
    <property type="term" value="P:response to stress"/>
    <property type="evidence" value="ECO:0007669"/>
    <property type="project" value="UniProtKB-ARBA"/>
</dbReference>
<evidence type="ECO:0000256" key="3">
    <source>
        <dbReference type="ARBA" id="ARBA00022630"/>
    </source>
</evidence>
<name>A0A3N1P7R3_9GAMM</name>
<dbReference type="GO" id="GO:0071949">
    <property type="term" value="F:FAD binding"/>
    <property type="evidence" value="ECO:0007669"/>
    <property type="project" value="TreeGrafter"/>
</dbReference>
<organism evidence="10 11">
    <name type="scientific">Gallaecimonas pentaromativorans</name>
    <dbReference type="NCBI Taxonomy" id="584787"/>
    <lineage>
        <taxon>Bacteria</taxon>
        <taxon>Pseudomonadati</taxon>
        <taxon>Pseudomonadota</taxon>
        <taxon>Gammaproteobacteria</taxon>
        <taxon>Enterobacterales</taxon>
        <taxon>Gallaecimonadaceae</taxon>
        <taxon>Gallaecimonas</taxon>
    </lineage>
</organism>
<dbReference type="PANTHER" id="PTHR11455">
    <property type="entry name" value="CRYPTOCHROME"/>
    <property type="match status" value="1"/>
</dbReference>
<dbReference type="AlphaFoldDB" id="A0A3N1P7R3"/>
<comment type="caution">
    <text evidence="10">The sequence shown here is derived from an EMBL/GenBank/DDBJ whole genome shotgun (WGS) entry which is preliminary data.</text>
</comment>
<evidence type="ECO:0000259" key="9">
    <source>
        <dbReference type="Pfam" id="PF03441"/>
    </source>
</evidence>
<evidence type="ECO:0000256" key="4">
    <source>
        <dbReference type="ARBA" id="ARBA00022827"/>
    </source>
</evidence>
<evidence type="ECO:0000256" key="2">
    <source>
        <dbReference type="ARBA" id="ARBA00005862"/>
    </source>
</evidence>
<dbReference type="GO" id="GO:0003904">
    <property type="term" value="F:deoxyribodipyrimidine photo-lyase activity"/>
    <property type="evidence" value="ECO:0007669"/>
    <property type="project" value="TreeGrafter"/>
</dbReference>
<dbReference type="InterPro" id="IPR002081">
    <property type="entry name" value="Cryptochrome/DNA_photolyase_1"/>
</dbReference>
<comment type="cofactor">
    <cofactor evidence="6">
        <name>FAD</name>
        <dbReference type="ChEBI" id="CHEBI:57692"/>
    </cofactor>
    <text evidence="6">Binds 1 FAD per subunit.</text>
</comment>
<evidence type="ECO:0000259" key="8">
    <source>
        <dbReference type="Pfam" id="PF00875"/>
    </source>
</evidence>
<dbReference type="SUPFAM" id="SSF48173">
    <property type="entry name" value="Cryptochrome/photolyase FAD-binding domain"/>
    <property type="match status" value="1"/>
</dbReference>
<feature type="domain" description="Photolyase/cryptochrome alpha/beta" evidence="8">
    <location>
        <begin position="22"/>
        <end position="105"/>
    </location>
</feature>
<dbReference type="PROSITE" id="PS00394">
    <property type="entry name" value="DNA_PHOTOLYASES_1_1"/>
    <property type="match status" value="1"/>
</dbReference>
<comment type="cofactor">
    <cofactor evidence="1">
        <name>(6R)-5,10-methylene-5,6,7,8-tetrahydrofolate</name>
        <dbReference type="ChEBI" id="CHEBI:15636"/>
    </cofactor>
</comment>
<comment type="similarity">
    <text evidence="2">Belongs to the DNA photolyase class-1 family.</text>
</comment>
<proteinExistence type="inferred from homology"/>
<dbReference type="GO" id="GO:0003677">
    <property type="term" value="F:DNA binding"/>
    <property type="evidence" value="ECO:0007669"/>
    <property type="project" value="TreeGrafter"/>
</dbReference>
<dbReference type="PANTHER" id="PTHR11455:SF9">
    <property type="entry name" value="CRYPTOCHROME CIRCADIAN CLOCK 5 ISOFORM X1"/>
    <property type="match status" value="1"/>
</dbReference>
<feature type="domain" description="Cryptochrome/DNA photolyase FAD-binding" evidence="9">
    <location>
        <begin position="224"/>
        <end position="390"/>
    </location>
</feature>
<keyword evidence="4 6" id="KW-0274">FAD</keyword>
<keyword evidence="10" id="KW-0456">Lyase</keyword>
<dbReference type="STRING" id="584787.GCA_001247655_02464"/>
<dbReference type="Gene3D" id="3.40.50.620">
    <property type="entry name" value="HUPs"/>
    <property type="match status" value="1"/>
</dbReference>
<dbReference type="InterPro" id="IPR006050">
    <property type="entry name" value="DNA_photolyase_N"/>
</dbReference>
<reference evidence="10 11" key="1">
    <citation type="submission" date="2018-11" db="EMBL/GenBank/DDBJ databases">
        <title>Genomic Encyclopedia of Type Strains, Phase IV (KMG-IV): sequencing the most valuable type-strain genomes for metagenomic binning, comparative biology and taxonomic classification.</title>
        <authorList>
            <person name="Goeker M."/>
        </authorList>
    </citation>
    <scope>NUCLEOTIDE SEQUENCE [LARGE SCALE GENOMIC DNA]</scope>
    <source>
        <strain evidence="10 11">DSM 21945</strain>
    </source>
</reference>
<evidence type="ECO:0000256" key="6">
    <source>
        <dbReference type="PIRSR" id="PIRSR602081-1"/>
    </source>
</evidence>